<evidence type="ECO:0000313" key="1">
    <source>
        <dbReference type="EMBL" id="KAK3322404.1"/>
    </source>
</evidence>
<comment type="caution">
    <text evidence="1">The sequence shown here is derived from an EMBL/GenBank/DDBJ whole genome shotgun (WGS) entry which is preliminary data.</text>
</comment>
<sequence>MKRYQRIASAVLSPLAHPIGVSGPESYKGDKRSRTRVVGDTFRRGPFPAEAQPETMTSLPCKGWQLVAWREGSPVALYQGYPRGAKPPADTDYMPRACVIVGQSRCWPDEVGKRTKIEQPQFLNCGSQ</sequence>
<name>A0AAE0IC56_9PEZI</name>
<dbReference type="AlphaFoldDB" id="A0AAE0IC56"/>
<dbReference type="Proteomes" id="UP001283341">
    <property type="component" value="Unassembled WGS sequence"/>
</dbReference>
<evidence type="ECO:0000313" key="2">
    <source>
        <dbReference type="Proteomes" id="UP001283341"/>
    </source>
</evidence>
<protein>
    <submittedName>
        <fullName evidence="1">Uncharacterized protein</fullName>
    </submittedName>
</protein>
<organism evidence="1 2">
    <name type="scientific">Apodospora peruviana</name>
    <dbReference type="NCBI Taxonomy" id="516989"/>
    <lineage>
        <taxon>Eukaryota</taxon>
        <taxon>Fungi</taxon>
        <taxon>Dikarya</taxon>
        <taxon>Ascomycota</taxon>
        <taxon>Pezizomycotina</taxon>
        <taxon>Sordariomycetes</taxon>
        <taxon>Sordariomycetidae</taxon>
        <taxon>Sordariales</taxon>
        <taxon>Lasiosphaeriaceae</taxon>
        <taxon>Apodospora</taxon>
    </lineage>
</organism>
<gene>
    <name evidence="1" type="ORF">B0H66DRAFT_531744</name>
</gene>
<reference evidence="1" key="1">
    <citation type="journal article" date="2023" name="Mol. Phylogenet. Evol.">
        <title>Genome-scale phylogeny and comparative genomics of the fungal order Sordariales.</title>
        <authorList>
            <person name="Hensen N."/>
            <person name="Bonometti L."/>
            <person name="Westerberg I."/>
            <person name="Brannstrom I.O."/>
            <person name="Guillou S."/>
            <person name="Cros-Aarteil S."/>
            <person name="Calhoun S."/>
            <person name="Haridas S."/>
            <person name="Kuo A."/>
            <person name="Mondo S."/>
            <person name="Pangilinan J."/>
            <person name="Riley R."/>
            <person name="LaButti K."/>
            <person name="Andreopoulos B."/>
            <person name="Lipzen A."/>
            <person name="Chen C."/>
            <person name="Yan M."/>
            <person name="Daum C."/>
            <person name="Ng V."/>
            <person name="Clum A."/>
            <person name="Steindorff A."/>
            <person name="Ohm R.A."/>
            <person name="Martin F."/>
            <person name="Silar P."/>
            <person name="Natvig D.O."/>
            <person name="Lalanne C."/>
            <person name="Gautier V."/>
            <person name="Ament-Velasquez S.L."/>
            <person name="Kruys A."/>
            <person name="Hutchinson M.I."/>
            <person name="Powell A.J."/>
            <person name="Barry K."/>
            <person name="Miller A.N."/>
            <person name="Grigoriev I.V."/>
            <person name="Debuchy R."/>
            <person name="Gladieux P."/>
            <person name="Hiltunen Thoren M."/>
            <person name="Johannesson H."/>
        </authorList>
    </citation>
    <scope>NUCLEOTIDE SEQUENCE</scope>
    <source>
        <strain evidence="1">CBS 118394</strain>
    </source>
</reference>
<keyword evidence="2" id="KW-1185">Reference proteome</keyword>
<accession>A0AAE0IC56</accession>
<reference evidence="1" key="2">
    <citation type="submission" date="2023-06" db="EMBL/GenBank/DDBJ databases">
        <authorList>
            <consortium name="Lawrence Berkeley National Laboratory"/>
            <person name="Haridas S."/>
            <person name="Hensen N."/>
            <person name="Bonometti L."/>
            <person name="Westerberg I."/>
            <person name="Brannstrom I.O."/>
            <person name="Guillou S."/>
            <person name="Cros-Aarteil S."/>
            <person name="Calhoun S."/>
            <person name="Kuo A."/>
            <person name="Mondo S."/>
            <person name="Pangilinan J."/>
            <person name="Riley R."/>
            <person name="Labutti K."/>
            <person name="Andreopoulos B."/>
            <person name="Lipzen A."/>
            <person name="Chen C."/>
            <person name="Yanf M."/>
            <person name="Daum C."/>
            <person name="Ng V."/>
            <person name="Clum A."/>
            <person name="Steindorff A."/>
            <person name="Ohm R."/>
            <person name="Martin F."/>
            <person name="Silar P."/>
            <person name="Natvig D."/>
            <person name="Lalanne C."/>
            <person name="Gautier V."/>
            <person name="Ament-Velasquez S.L."/>
            <person name="Kruys A."/>
            <person name="Hutchinson M.I."/>
            <person name="Powell A.J."/>
            <person name="Barry K."/>
            <person name="Miller A.N."/>
            <person name="Grigoriev I.V."/>
            <person name="Debuchy R."/>
            <person name="Gladieux P."/>
            <person name="Thoren M.H."/>
            <person name="Johannesson H."/>
        </authorList>
    </citation>
    <scope>NUCLEOTIDE SEQUENCE</scope>
    <source>
        <strain evidence="1">CBS 118394</strain>
    </source>
</reference>
<dbReference type="EMBL" id="JAUEDM010000003">
    <property type="protein sequence ID" value="KAK3322404.1"/>
    <property type="molecule type" value="Genomic_DNA"/>
</dbReference>
<proteinExistence type="predicted"/>